<evidence type="ECO:0008006" key="6">
    <source>
        <dbReference type="Google" id="ProtNLM"/>
    </source>
</evidence>
<dbReference type="AlphaFoldDB" id="A6W1V8"/>
<protein>
    <recommendedName>
        <fullName evidence="6">Flagellar assembly protein T N-terminal domain-containing protein</fullName>
    </recommendedName>
</protein>
<evidence type="ECO:0000313" key="5">
    <source>
        <dbReference type="EMBL" id="ABR72687.1"/>
    </source>
</evidence>
<dbReference type="OrthoDB" id="8778507at2"/>
<dbReference type="HOGENOM" id="CLU_057852_2_0_6"/>
<dbReference type="EMBL" id="CP000749">
    <property type="protein sequence ID" value="ABR72687.1"/>
    <property type="molecule type" value="Genomic_DNA"/>
</dbReference>
<dbReference type="KEGG" id="mmw:Mmwyl1_3786"/>
<dbReference type="STRING" id="400668.Mmwyl1_3786"/>
<evidence type="ECO:0000259" key="3">
    <source>
        <dbReference type="Pfam" id="PF16539"/>
    </source>
</evidence>
<keyword evidence="1" id="KW-0732">Signal</keyword>
<evidence type="ECO:0000259" key="4">
    <source>
        <dbReference type="Pfam" id="PF16548"/>
    </source>
</evidence>
<gene>
    <name evidence="5" type="ordered locus">Mmwyl1_3786</name>
</gene>
<dbReference type="InterPro" id="IPR038180">
    <property type="entry name" value="FlgT_N_sf"/>
</dbReference>
<accession>A6W1V8</accession>
<reference evidence="5" key="1">
    <citation type="submission" date="2007-06" db="EMBL/GenBank/DDBJ databases">
        <title>Complete sequence of Marinomonas sp. MWYL1.</title>
        <authorList>
            <consortium name="US DOE Joint Genome Institute"/>
            <person name="Copeland A."/>
            <person name="Lucas S."/>
            <person name="Lapidus A."/>
            <person name="Barry K."/>
            <person name="Glavina del Rio T."/>
            <person name="Dalin E."/>
            <person name="Tice H."/>
            <person name="Pitluck S."/>
            <person name="Kiss H."/>
            <person name="Brettin T."/>
            <person name="Bruce D."/>
            <person name="Detter J.C."/>
            <person name="Han C."/>
            <person name="Schmutz J."/>
            <person name="Larimer F."/>
            <person name="Land M."/>
            <person name="Hauser L."/>
            <person name="Kyrpides N."/>
            <person name="Kim E."/>
            <person name="Johnston A.W.B."/>
            <person name="Todd J.D."/>
            <person name="Rogers R."/>
            <person name="Wexler M."/>
            <person name="Bond P.L."/>
            <person name="Li Y."/>
            <person name="Richardson P."/>
        </authorList>
    </citation>
    <scope>NUCLEOTIDE SEQUENCE [LARGE SCALE GENOMIC DNA]</scope>
    <source>
        <strain evidence="5">MWYL1</strain>
    </source>
</reference>
<dbReference type="InterPro" id="IPR032388">
    <property type="entry name" value="FlgT_C"/>
</dbReference>
<dbReference type="InterPro" id="IPR032370">
    <property type="entry name" value="FlgT_N"/>
</dbReference>
<dbReference type="Pfam" id="PF16548">
    <property type="entry name" value="FlgT_N"/>
    <property type="match status" value="1"/>
</dbReference>
<feature type="signal peptide" evidence="1">
    <location>
        <begin position="1"/>
        <end position="23"/>
    </location>
</feature>
<dbReference type="Pfam" id="PF16538">
    <property type="entry name" value="FlgT_C"/>
    <property type="match status" value="1"/>
</dbReference>
<feature type="domain" description="Flagellar assembly protein T C-terminal" evidence="2">
    <location>
        <begin position="321"/>
        <end position="396"/>
    </location>
</feature>
<dbReference type="Gene3D" id="2.40.10.410">
    <property type="entry name" value="FlgT, C-terminal domain"/>
    <property type="match status" value="1"/>
</dbReference>
<dbReference type="eggNOG" id="ENOG502ZAC4">
    <property type="taxonomic scope" value="Bacteria"/>
</dbReference>
<organism evidence="5">
    <name type="scientific">Marinomonas sp. (strain MWYL1)</name>
    <dbReference type="NCBI Taxonomy" id="400668"/>
    <lineage>
        <taxon>Bacteria</taxon>
        <taxon>Pseudomonadati</taxon>
        <taxon>Pseudomonadota</taxon>
        <taxon>Gammaproteobacteria</taxon>
        <taxon>Oceanospirillales</taxon>
        <taxon>Oceanospirillaceae</taxon>
        <taxon>Marinomonas</taxon>
    </lineage>
</organism>
<dbReference type="Gene3D" id="3.40.50.10610">
    <property type="entry name" value="ABC-type transport auxiliary lipoprotein component"/>
    <property type="match status" value="1"/>
</dbReference>
<proteinExistence type="predicted"/>
<feature type="chain" id="PRO_5002703918" description="Flagellar assembly protein T N-terminal domain-containing protein" evidence="1">
    <location>
        <begin position="24"/>
        <end position="398"/>
    </location>
</feature>
<feature type="domain" description="Flagellar assembly protein T middle" evidence="3">
    <location>
        <begin position="117"/>
        <end position="277"/>
    </location>
</feature>
<name>A6W1V8_MARMS</name>
<sequence length="398" mass="44477">MLLLKRLLIIIVAAFLLPTASFAKSITAVGEAVIYNNDIADARYRATQQAIKQAVLESGSRVNIKDELYNGELESNLEIRSSGYVQKAKILSEEQNGDFLTIVARVDVTPDSQCSSGPTSYYKKTVGVTGFELQVPQQARLGELSNISRELPKDLADEINKQGYLRALTATNIAIYPDLINAPSSTNYDGSLTNVTRISKQLGVQYIVSGVIRDIGELYLRHPNDKNTKDLLDENIDKERNFVVDIYIYDGFSGALLFEHRYNEIGNWDVSDRAKIGFGSAKFWTVHYGKVVQQALRESALDTSEKLRCQPFIANIFRTEGNRIHISAGSLAGIKQGDKFNVYRRYEVFNQLQSTQTQLNNANISVTIKQVQPNFSVGELVVDSHILNVQQQDVVIAW</sequence>
<feature type="domain" description="Flagellar assembly protein T N-terminal" evidence="4">
    <location>
        <begin position="26"/>
        <end position="110"/>
    </location>
</feature>
<evidence type="ECO:0000259" key="2">
    <source>
        <dbReference type="Pfam" id="PF16538"/>
    </source>
</evidence>
<dbReference type="InterPro" id="IPR032386">
    <property type="entry name" value="FlgT_M"/>
</dbReference>
<evidence type="ECO:0000256" key="1">
    <source>
        <dbReference type="SAM" id="SignalP"/>
    </source>
</evidence>
<dbReference type="InterPro" id="IPR038165">
    <property type="entry name" value="FlgT_C_sf"/>
</dbReference>
<dbReference type="Gene3D" id="3.30.1660.40">
    <property type="entry name" value="FlgT, N-terminal domain"/>
    <property type="match status" value="1"/>
</dbReference>
<dbReference type="Pfam" id="PF16539">
    <property type="entry name" value="FlgT_M"/>
    <property type="match status" value="1"/>
</dbReference>